<keyword evidence="3 6" id="KW-0812">Transmembrane</keyword>
<evidence type="ECO:0000256" key="5">
    <source>
        <dbReference type="ARBA" id="ARBA00023136"/>
    </source>
</evidence>
<name>A0A1L7WNZ1_9HELO</name>
<keyword evidence="5 6" id="KW-0472">Membrane</keyword>
<dbReference type="GO" id="GO:0016020">
    <property type="term" value="C:membrane"/>
    <property type="evidence" value="ECO:0007669"/>
    <property type="project" value="UniProtKB-SubCell"/>
</dbReference>
<dbReference type="GO" id="GO:0022857">
    <property type="term" value="F:transmembrane transporter activity"/>
    <property type="evidence" value="ECO:0007669"/>
    <property type="project" value="InterPro"/>
</dbReference>
<feature type="transmembrane region" description="Helical" evidence="6">
    <location>
        <begin position="174"/>
        <end position="192"/>
    </location>
</feature>
<dbReference type="EMBL" id="FJOG01000005">
    <property type="protein sequence ID" value="CZR54482.1"/>
    <property type="molecule type" value="Genomic_DNA"/>
</dbReference>
<dbReference type="OrthoDB" id="3257095at2759"/>
<evidence type="ECO:0000256" key="2">
    <source>
        <dbReference type="ARBA" id="ARBA00022448"/>
    </source>
</evidence>
<evidence type="ECO:0000313" key="8">
    <source>
        <dbReference type="Proteomes" id="UP000184330"/>
    </source>
</evidence>
<gene>
    <name evidence="7" type="ORF">PAC_04366</name>
</gene>
<dbReference type="Gene3D" id="1.20.1740.10">
    <property type="entry name" value="Amino acid/polyamine transporter I"/>
    <property type="match status" value="1"/>
</dbReference>
<keyword evidence="2" id="KW-0813">Transport</keyword>
<keyword evidence="4 6" id="KW-1133">Transmembrane helix</keyword>
<evidence type="ECO:0000256" key="4">
    <source>
        <dbReference type="ARBA" id="ARBA00022989"/>
    </source>
</evidence>
<organism evidence="7 8">
    <name type="scientific">Phialocephala subalpina</name>
    <dbReference type="NCBI Taxonomy" id="576137"/>
    <lineage>
        <taxon>Eukaryota</taxon>
        <taxon>Fungi</taxon>
        <taxon>Dikarya</taxon>
        <taxon>Ascomycota</taxon>
        <taxon>Pezizomycotina</taxon>
        <taxon>Leotiomycetes</taxon>
        <taxon>Helotiales</taxon>
        <taxon>Mollisiaceae</taxon>
        <taxon>Phialocephala</taxon>
        <taxon>Phialocephala fortinii species complex</taxon>
    </lineage>
</organism>
<evidence type="ECO:0000313" key="7">
    <source>
        <dbReference type="EMBL" id="CZR54482.1"/>
    </source>
</evidence>
<accession>A0A1L7WNZ1</accession>
<dbReference type="PANTHER" id="PTHR45649:SF4">
    <property type="entry name" value="TRANSPORTER, PUTATIVE (EUROFUNG)-RELATED"/>
    <property type="match status" value="1"/>
</dbReference>
<protein>
    <recommendedName>
        <fullName evidence="9">Amino acid permease/ SLC12A domain-containing protein</fullName>
    </recommendedName>
</protein>
<feature type="transmembrane region" description="Helical" evidence="6">
    <location>
        <begin position="142"/>
        <end position="162"/>
    </location>
</feature>
<dbReference type="PANTHER" id="PTHR45649">
    <property type="entry name" value="AMINO-ACID PERMEASE BAT1"/>
    <property type="match status" value="1"/>
</dbReference>
<evidence type="ECO:0000256" key="1">
    <source>
        <dbReference type="ARBA" id="ARBA00004141"/>
    </source>
</evidence>
<evidence type="ECO:0000256" key="3">
    <source>
        <dbReference type="ARBA" id="ARBA00022692"/>
    </source>
</evidence>
<sequence>MATQGGKLFEEKGTYDTASRESPVNQEIGLLEDPAAVQYGDTQNDIADMQRLGKNVVECWFHECTIVASLAEMESMAPTSGGQYHWVSEFAPAKYQKFLSYSAGWMSTLGWLASVSSSVFVMTTQIQSIIEITKSEFSFTSWQYTLIMLGFLLITIIFNTWWAKALPGLETMSLFGHLGGFLLVMIPLLVMAPKNCAKQVFTEVVNNGGWSNTGTTCLVFSSYGYLLRALDAFRDLEAFVDQGC</sequence>
<dbReference type="AlphaFoldDB" id="A0A1L7WNZ1"/>
<proteinExistence type="predicted"/>
<comment type="subcellular location">
    <subcellularLocation>
        <location evidence="1">Membrane</location>
        <topology evidence="1">Multi-pass membrane protein</topology>
    </subcellularLocation>
</comment>
<feature type="transmembrane region" description="Helical" evidence="6">
    <location>
        <begin position="98"/>
        <end position="121"/>
    </location>
</feature>
<keyword evidence="8" id="KW-1185">Reference proteome</keyword>
<evidence type="ECO:0008006" key="9">
    <source>
        <dbReference type="Google" id="ProtNLM"/>
    </source>
</evidence>
<dbReference type="Pfam" id="PF13520">
    <property type="entry name" value="AA_permease_2"/>
    <property type="match status" value="1"/>
</dbReference>
<dbReference type="Proteomes" id="UP000184330">
    <property type="component" value="Unassembled WGS sequence"/>
</dbReference>
<reference evidence="7 8" key="1">
    <citation type="submission" date="2016-03" db="EMBL/GenBank/DDBJ databases">
        <authorList>
            <person name="Ploux O."/>
        </authorList>
    </citation>
    <scope>NUCLEOTIDE SEQUENCE [LARGE SCALE GENOMIC DNA]</scope>
    <source>
        <strain evidence="7 8">UAMH 11012</strain>
    </source>
</reference>
<dbReference type="InterPro" id="IPR002293">
    <property type="entry name" value="AA/rel_permease1"/>
</dbReference>
<evidence type="ECO:0000256" key="6">
    <source>
        <dbReference type="SAM" id="Phobius"/>
    </source>
</evidence>